<dbReference type="GO" id="GO:0016020">
    <property type="term" value="C:membrane"/>
    <property type="evidence" value="ECO:0007669"/>
    <property type="project" value="UniProtKB-SubCell"/>
</dbReference>
<feature type="transmembrane region" description="Helical" evidence="9">
    <location>
        <begin position="218"/>
        <end position="234"/>
    </location>
</feature>
<evidence type="ECO:0000256" key="8">
    <source>
        <dbReference type="ARBA" id="ARBA00023136"/>
    </source>
</evidence>
<organism evidence="12 13">
    <name type="scientific">Candidatus Neomicrothrix subdominans</name>
    <dbReference type="NCBI Taxonomy" id="2954438"/>
    <lineage>
        <taxon>Bacteria</taxon>
        <taxon>Bacillati</taxon>
        <taxon>Actinomycetota</taxon>
        <taxon>Acidimicrobiia</taxon>
        <taxon>Acidimicrobiales</taxon>
        <taxon>Microthrixaceae</taxon>
        <taxon>Candidatus Neomicrothrix</taxon>
    </lineage>
</organism>
<keyword evidence="8 9" id="KW-0472">Membrane</keyword>
<evidence type="ECO:0000256" key="2">
    <source>
        <dbReference type="ARBA" id="ARBA00005551"/>
    </source>
</evidence>
<evidence type="ECO:0000256" key="9">
    <source>
        <dbReference type="SAM" id="Phobius"/>
    </source>
</evidence>
<feature type="domain" description="Cation/H+ exchanger transmembrane" evidence="11">
    <location>
        <begin position="20"/>
        <end position="379"/>
    </location>
</feature>
<dbReference type="GO" id="GO:1902600">
    <property type="term" value="P:proton transmembrane transport"/>
    <property type="evidence" value="ECO:0007669"/>
    <property type="project" value="InterPro"/>
</dbReference>
<dbReference type="PANTHER" id="PTHR43562:SF4">
    <property type="entry name" value="NA(+)_H(+) ANTIPORTER NHAS5"/>
    <property type="match status" value="1"/>
</dbReference>
<feature type="transmembrane region" description="Helical" evidence="9">
    <location>
        <begin position="269"/>
        <end position="292"/>
    </location>
</feature>
<evidence type="ECO:0000256" key="6">
    <source>
        <dbReference type="ARBA" id="ARBA00022989"/>
    </source>
</evidence>
<reference evidence="12 13" key="1">
    <citation type="submission" date="2020-10" db="EMBL/GenBank/DDBJ databases">
        <title>Connecting structure to function with the recovery of over 1000 high-quality activated sludge metagenome-assembled genomes encoding full-length rRNA genes using long-read sequencing.</title>
        <authorList>
            <person name="Singleton C.M."/>
            <person name="Petriglieri F."/>
            <person name="Kristensen J.M."/>
            <person name="Kirkegaard R.H."/>
            <person name="Michaelsen T.Y."/>
            <person name="Andersen M.H."/>
            <person name="Karst S.M."/>
            <person name="Dueholm M.S."/>
            <person name="Nielsen P.H."/>
            <person name="Albertsen M."/>
        </authorList>
    </citation>
    <scope>NUCLEOTIDE SEQUENCE [LARGE SCALE GENOMIC DNA]</scope>
    <source>
        <strain evidence="12">Lyne_18-Q3-R50-59_MAXAC.006</strain>
    </source>
</reference>
<evidence type="ECO:0000256" key="5">
    <source>
        <dbReference type="ARBA" id="ARBA00022692"/>
    </source>
</evidence>
<feature type="transmembrane region" description="Helical" evidence="9">
    <location>
        <begin position="12"/>
        <end position="29"/>
    </location>
</feature>
<comment type="similarity">
    <text evidence="2">Belongs to the monovalent cation:proton antiporter 2 (CPA2) transporter (TC 2.A.37) family.</text>
</comment>
<feature type="transmembrane region" description="Helical" evidence="9">
    <location>
        <begin position="365"/>
        <end position="386"/>
    </location>
</feature>
<evidence type="ECO:0000259" key="10">
    <source>
        <dbReference type="Pfam" id="PF00582"/>
    </source>
</evidence>
<feature type="transmembrane region" description="Helical" evidence="9">
    <location>
        <begin position="36"/>
        <end position="55"/>
    </location>
</feature>
<evidence type="ECO:0000313" key="12">
    <source>
        <dbReference type="EMBL" id="MBK9298257.1"/>
    </source>
</evidence>
<keyword evidence="7" id="KW-0406">Ion transport</keyword>
<feature type="domain" description="UspA" evidence="10">
    <location>
        <begin position="400"/>
        <end position="526"/>
    </location>
</feature>
<dbReference type="Pfam" id="PF00999">
    <property type="entry name" value="Na_H_Exchanger"/>
    <property type="match status" value="1"/>
</dbReference>
<sequence length="648" mass="67930">MQAISTPLVEPALVLALLFVLVLVAPLAARAVRMPSIIGLIVAGIVIGPSALGLLEREGTVEVLGNAGLLYLMFQAGLELDLEEFRERRTQALTFGALTFAIPFGVAIPVNLALGFTTTAAILLALSWAPHTLLAYPVVQRLGLTKARSVAITVGATIVTDTAALMTLEILIESHEGRLSPGFVLKLIPTAGAVVAFIVAGLPWLGRQFFASVGQDRSVRFLFIMAAMFLSAGLAELAGLEPIIGAFLAGLSLNRLVSEGSELSNRIEFFGSAFFIPVFLISVGMLVNLGVVVSDPSILVRAGVFSLVAVGTKVIAAFIAGKIFGYSGTEIGVMASLSTARAAATLAAAFVGLSVGLISEITVNTVVLVILVTSLVSSLLATRFGTQLPPPEERRRAPAEKVLVPIGDPERSGDLLRLAGMLAAPDTGTVVPVSVLDLEATQAEVTARRNELAEAERLVLGEGAEATSVVRLDLTPSTGMLHASVEQAATSLLVGWKGFANRNGSAFGQRVDALLAASPVPVIVARLGPAENCKRVVVAVSDHDLTPAGGPGMDLAVLIARRLAKAHRAELHILVPREQVTHERLGLENDQGTLKVERRRLAAALRDLTTPGDMVVVTQPRVEPGLGGEVPRLARALVDRSLLVIAPR</sequence>
<dbReference type="InterPro" id="IPR038770">
    <property type="entry name" value="Na+/solute_symporter_sf"/>
</dbReference>
<dbReference type="SUPFAM" id="SSF52402">
    <property type="entry name" value="Adenine nucleotide alpha hydrolases-like"/>
    <property type="match status" value="1"/>
</dbReference>
<keyword evidence="6 9" id="KW-1133">Transmembrane helix</keyword>
<evidence type="ECO:0000256" key="7">
    <source>
        <dbReference type="ARBA" id="ARBA00023065"/>
    </source>
</evidence>
<keyword evidence="5 9" id="KW-0812">Transmembrane</keyword>
<dbReference type="GO" id="GO:0015297">
    <property type="term" value="F:antiporter activity"/>
    <property type="evidence" value="ECO:0007669"/>
    <property type="project" value="UniProtKB-KW"/>
</dbReference>
<dbReference type="InterPro" id="IPR006153">
    <property type="entry name" value="Cation/H_exchanger_TM"/>
</dbReference>
<evidence type="ECO:0000313" key="13">
    <source>
        <dbReference type="Proteomes" id="UP000727993"/>
    </source>
</evidence>
<evidence type="ECO:0000259" key="11">
    <source>
        <dbReference type="Pfam" id="PF00999"/>
    </source>
</evidence>
<dbReference type="Pfam" id="PF00582">
    <property type="entry name" value="Usp"/>
    <property type="match status" value="1"/>
</dbReference>
<comment type="subcellular location">
    <subcellularLocation>
        <location evidence="1">Membrane</location>
        <topology evidence="1">Multi-pass membrane protein</topology>
    </subcellularLocation>
</comment>
<gene>
    <name evidence="12" type="ORF">IPN02_15745</name>
</gene>
<evidence type="ECO:0000256" key="1">
    <source>
        <dbReference type="ARBA" id="ARBA00004141"/>
    </source>
</evidence>
<evidence type="ECO:0000256" key="4">
    <source>
        <dbReference type="ARBA" id="ARBA00022449"/>
    </source>
</evidence>
<keyword evidence="3" id="KW-0813">Transport</keyword>
<protein>
    <submittedName>
        <fullName evidence="12">Cation:proton antiporter</fullName>
    </submittedName>
</protein>
<dbReference type="Proteomes" id="UP000727993">
    <property type="component" value="Unassembled WGS sequence"/>
</dbReference>
<evidence type="ECO:0000256" key="3">
    <source>
        <dbReference type="ARBA" id="ARBA00022448"/>
    </source>
</evidence>
<proteinExistence type="inferred from homology"/>
<dbReference type="EMBL" id="JADJZA010000008">
    <property type="protein sequence ID" value="MBK9298257.1"/>
    <property type="molecule type" value="Genomic_DNA"/>
</dbReference>
<feature type="transmembrane region" description="Helical" evidence="9">
    <location>
        <begin position="342"/>
        <end position="359"/>
    </location>
</feature>
<dbReference type="AlphaFoldDB" id="A0A936TFN0"/>
<dbReference type="InterPro" id="IPR006016">
    <property type="entry name" value="UspA"/>
</dbReference>
<comment type="caution">
    <text evidence="12">The sequence shown here is derived from an EMBL/GenBank/DDBJ whole genome shotgun (WGS) entry which is preliminary data.</text>
</comment>
<feature type="transmembrane region" description="Helical" evidence="9">
    <location>
        <begin position="298"/>
        <end position="321"/>
    </location>
</feature>
<feature type="transmembrane region" description="Helical" evidence="9">
    <location>
        <begin position="151"/>
        <end position="172"/>
    </location>
</feature>
<feature type="transmembrane region" description="Helical" evidence="9">
    <location>
        <begin position="184"/>
        <end position="206"/>
    </location>
</feature>
<name>A0A936TFN0_9ACTN</name>
<keyword evidence="4" id="KW-0050">Antiport</keyword>
<accession>A0A936TFN0</accession>
<feature type="transmembrane region" description="Helical" evidence="9">
    <location>
        <begin position="92"/>
        <end position="114"/>
    </location>
</feature>
<dbReference type="PANTHER" id="PTHR43562">
    <property type="entry name" value="NAPA-TYPE SODIUM/HYDROGEN ANTIPORTER"/>
    <property type="match status" value="1"/>
</dbReference>
<feature type="transmembrane region" description="Helical" evidence="9">
    <location>
        <begin position="120"/>
        <end position="139"/>
    </location>
</feature>
<dbReference type="Gene3D" id="3.40.50.12370">
    <property type="match status" value="1"/>
</dbReference>
<dbReference type="Gene3D" id="1.20.1530.20">
    <property type="match status" value="1"/>
</dbReference>